<comment type="caution">
    <text evidence="7">The sequence shown here is derived from an EMBL/GenBank/DDBJ whole genome shotgun (WGS) entry which is preliminary data.</text>
</comment>
<reference evidence="7" key="1">
    <citation type="submission" date="2021-04" db="EMBL/GenBank/DDBJ databases">
        <title>Taxonomic assessment of Weissella genus.</title>
        <authorList>
            <person name="Fanelli F."/>
            <person name="Chieffi D."/>
            <person name="Dell'Aquila A."/>
            <person name="Gyu-Sung C."/>
            <person name="Franz C.M.A.P."/>
            <person name="Fusco V."/>
        </authorList>
    </citation>
    <scope>NUCLEOTIDE SEQUENCE</scope>
    <source>
        <strain evidence="7">LMG 25373</strain>
    </source>
</reference>
<evidence type="ECO:0000313" key="8">
    <source>
        <dbReference type="Proteomes" id="UP001057481"/>
    </source>
</evidence>
<feature type="signal peptide" evidence="5">
    <location>
        <begin position="1"/>
        <end position="26"/>
    </location>
</feature>
<dbReference type="InterPro" id="IPR038765">
    <property type="entry name" value="Papain-like_cys_pep_sf"/>
</dbReference>
<dbReference type="InterPro" id="IPR000064">
    <property type="entry name" value="NLP_P60_dom"/>
</dbReference>
<evidence type="ECO:0000259" key="6">
    <source>
        <dbReference type="PROSITE" id="PS51935"/>
    </source>
</evidence>
<keyword evidence="8" id="KW-1185">Reference proteome</keyword>
<protein>
    <submittedName>
        <fullName evidence="7">C40 family peptidase</fullName>
    </submittedName>
</protein>
<dbReference type="RefSeq" id="WP_205143787.1">
    <property type="nucleotide sequence ID" value="NZ_JAFBDN010000010.1"/>
</dbReference>
<keyword evidence="2" id="KW-0645">Protease</keyword>
<dbReference type="InterPro" id="IPR051202">
    <property type="entry name" value="Peptidase_C40"/>
</dbReference>
<dbReference type="Gene3D" id="3.90.1720.10">
    <property type="entry name" value="endopeptidase domain like (from Nostoc punctiforme)"/>
    <property type="match status" value="1"/>
</dbReference>
<keyword evidence="3" id="KW-0378">Hydrolase</keyword>
<organism evidence="7 8">
    <name type="scientific">Periweissella beninensis</name>
    <dbReference type="NCBI Taxonomy" id="504936"/>
    <lineage>
        <taxon>Bacteria</taxon>
        <taxon>Bacillati</taxon>
        <taxon>Bacillota</taxon>
        <taxon>Bacilli</taxon>
        <taxon>Lactobacillales</taxon>
        <taxon>Lactobacillaceae</taxon>
        <taxon>Periweissella</taxon>
    </lineage>
</organism>
<name>A0ABT0VKT1_9LACO</name>
<evidence type="ECO:0000256" key="3">
    <source>
        <dbReference type="ARBA" id="ARBA00022801"/>
    </source>
</evidence>
<evidence type="ECO:0000313" key="7">
    <source>
        <dbReference type="EMBL" id="MCM2437753.1"/>
    </source>
</evidence>
<dbReference type="Proteomes" id="UP001057481">
    <property type="component" value="Unassembled WGS sequence"/>
</dbReference>
<evidence type="ECO:0000256" key="5">
    <source>
        <dbReference type="SAM" id="SignalP"/>
    </source>
</evidence>
<feature type="chain" id="PRO_5047175064" evidence="5">
    <location>
        <begin position="27"/>
        <end position="246"/>
    </location>
</feature>
<evidence type="ECO:0000256" key="1">
    <source>
        <dbReference type="ARBA" id="ARBA00007074"/>
    </source>
</evidence>
<keyword evidence="5" id="KW-0732">Signal</keyword>
<dbReference type="PANTHER" id="PTHR47053:SF1">
    <property type="entry name" value="MUREIN DD-ENDOPEPTIDASE MEPH-RELATED"/>
    <property type="match status" value="1"/>
</dbReference>
<accession>A0ABT0VKT1</accession>
<dbReference type="PROSITE" id="PS51935">
    <property type="entry name" value="NLPC_P60"/>
    <property type="match status" value="1"/>
</dbReference>
<evidence type="ECO:0000256" key="4">
    <source>
        <dbReference type="ARBA" id="ARBA00022807"/>
    </source>
</evidence>
<gene>
    <name evidence="7" type="ORF">KAK10_07500</name>
</gene>
<dbReference type="SUPFAM" id="SSF54001">
    <property type="entry name" value="Cysteine proteinases"/>
    <property type="match status" value="1"/>
</dbReference>
<dbReference type="EMBL" id="JAGMVS010000067">
    <property type="protein sequence ID" value="MCM2437753.1"/>
    <property type="molecule type" value="Genomic_DNA"/>
</dbReference>
<feature type="domain" description="NlpC/P60" evidence="6">
    <location>
        <begin position="117"/>
        <end position="246"/>
    </location>
</feature>
<dbReference type="Pfam" id="PF00877">
    <property type="entry name" value="NLPC_P60"/>
    <property type="match status" value="1"/>
</dbReference>
<proteinExistence type="inferred from homology"/>
<sequence length="246" mass="26850">MKKIIQIVLAVSIIMVTLITFNDVQADSGNDHLISSSKSVKKYAYVKHSGNIYDVDNEDVLTKSGIKTKSYGSVRLKVTKKATAIISGHTRKVYYVSNGSIAGWVRKTNLTFVKKGDVNGAQIIAYAKKFKGTPYVWGGTTPNGFDCSGFTQYVYRKVTGKNIGRTAANQALSRGAKQIAVAKAKPGDLLIWGNGSSAYHVGISTGYHKWINAFKPGRRLGNASYATFSNHPSYAVHINLDKLTNY</sequence>
<keyword evidence="4" id="KW-0788">Thiol protease</keyword>
<evidence type="ECO:0000256" key="2">
    <source>
        <dbReference type="ARBA" id="ARBA00022670"/>
    </source>
</evidence>
<comment type="similarity">
    <text evidence="1">Belongs to the peptidase C40 family.</text>
</comment>
<dbReference type="PANTHER" id="PTHR47053">
    <property type="entry name" value="MUREIN DD-ENDOPEPTIDASE MEPH-RELATED"/>
    <property type="match status" value="1"/>
</dbReference>